<comment type="caution">
    <text evidence="1">The sequence shown here is derived from an EMBL/GenBank/DDBJ whole genome shotgun (WGS) entry which is preliminary data.</text>
</comment>
<keyword evidence="2" id="KW-1185">Reference proteome</keyword>
<proteinExistence type="predicted"/>
<reference evidence="1" key="2">
    <citation type="journal article" date="2023" name="IMA Fungus">
        <title>Comparative genomic study of the Penicillium genus elucidates a diverse pangenome and 15 lateral gene transfer events.</title>
        <authorList>
            <person name="Petersen C."/>
            <person name="Sorensen T."/>
            <person name="Nielsen M.R."/>
            <person name="Sondergaard T.E."/>
            <person name="Sorensen J.L."/>
            <person name="Fitzpatrick D.A."/>
            <person name="Frisvad J.C."/>
            <person name="Nielsen K.L."/>
        </authorList>
    </citation>
    <scope>NUCLEOTIDE SEQUENCE</scope>
    <source>
        <strain evidence="1">IBT 30728</strain>
    </source>
</reference>
<protein>
    <submittedName>
        <fullName evidence="1">Uncharacterized protein</fullName>
    </submittedName>
</protein>
<evidence type="ECO:0000313" key="1">
    <source>
        <dbReference type="EMBL" id="KAJ5477408.1"/>
    </source>
</evidence>
<dbReference type="Proteomes" id="UP001148312">
    <property type="component" value="Unassembled WGS sequence"/>
</dbReference>
<dbReference type="GeneID" id="81627402"/>
<organism evidence="1 2">
    <name type="scientific">Penicillium diatomitis</name>
    <dbReference type="NCBI Taxonomy" id="2819901"/>
    <lineage>
        <taxon>Eukaryota</taxon>
        <taxon>Fungi</taxon>
        <taxon>Dikarya</taxon>
        <taxon>Ascomycota</taxon>
        <taxon>Pezizomycotina</taxon>
        <taxon>Eurotiomycetes</taxon>
        <taxon>Eurotiomycetidae</taxon>
        <taxon>Eurotiales</taxon>
        <taxon>Aspergillaceae</taxon>
        <taxon>Penicillium</taxon>
    </lineage>
</organism>
<evidence type="ECO:0000313" key="2">
    <source>
        <dbReference type="Proteomes" id="UP001148312"/>
    </source>
</evidence>
<gene>
    <name evidence="1" type="ORF">N7539_007552</name>
</gene>
<name>A0A9W9WVB4_9EURO</name>
<reference evidence="1" key="1">
    <citation type="submission" date="2022-12" db="EMBL/GenBank/DDBJ databases">
        <authorList>
            <person name="Petersen C."/>
        </authorList>
    </citation>
    <scope>NUCLEOTIDE SEQUENCE</scope>
    <source>
        <strain evidence="1">IBT 30728</strain>
    </source>
</reference>
<dbReference type="RefSeq" id="XP_056787952.1">
    <property type="nucleotide sequence ID" value="XM_056937153.1"/>
</dbReference>
<accession>A0A9W9WVB4</accession>
<dbReference type="EMBL" id="JAPWDQ010000010">
    <property type="protein sequence ID" value="KAJ5477408.1"/>
    <property type="molecule type" value="Genomic_DNA"/>
</dbReference>
<dbReference type="AlphaFoldDB" id="A0A9W9WVB4"/>
<sequence length="75" mass="8374">MHDISSSGFTAYGRSSTPLSEIKYMPQRNCPLPRPWNSISEVPDGEHCRDMSIVPPELRNIMIQFASTGPHMAEA</sequence>